<evidence type="ECO:0000313" key="1">
    <source>
        <dbReference type="EMBL" id="KAJ9657018.1"/>
    </source>
</evidence>
<organism evidence="1 2">
    <name type="scientific">Neophaeococcomyces mojaviensis</name>
    <dbReference type="NCBI Taxonomy" id="3383035"/>
    <lineage>
        <taxon>Eukaryota</taxon>
        <taxon>Fungi</taxon>
        <taxon>Dikarya</taxon>
        <taxon>Ascomycota</taxon>
        <taxon>Pezizomycotina</taxon>
        <taxon>Eurotiomycetes</taxon>
        <taxon>Chaetothyriomycetidae</taxon>
        <taxon>Chaetothyriales</taxon>
        <taxon>Chaetothyriales incertae sedis</taxon>
        <taxon>Neophaeococcomyces</taxon>
    </lineage>
</organism>
<reference evidence="1" key="1">
    <citation type="submission" date="2022-10" db="EMBL/GenBank/DDBJ databases">
        <title>Culturing micro-colonial fungi from biological soil crusts in the Mojave desert and describing Neophaeococcomyces mojavensis, and introducing the new genera and species Taxawa tesnikishii.</title>
        <authorList>
            <person name="Kurbessoian T."/>
            <person name="Stajich J.E."/>
        </authorList>
    </citation>
    <scope>NUCLEOTIDE SEQUENCE</scope>
    <source>
        <strain evidence="1">JES_112</strain>
    </source>
</reference>
<protein>
    <submittedName>
        <fullName evidence="1">Signal peptidase complex subunit spc2</fullName>
    </submittedName>
</protein>
<evidence type="ECO:0000313" key="2">
    <source>
        <dbReference type="Proteomes" id="UP001172386"/>
    </source>
</evidence>
<keyword evidence="2" id="KW-1185">Reference proteome</keyword>
<gene>
    <name evidence="1" type="primary">SPC2</name>
    <name evidence="1" type="ORF">H2198_004618</name>
</gene>
<accession>A0ACC3A850</accession>
<comment type="caution">
    <text evidence="1">The sequence shown here is derived from an EMBL/GenBank/DDBJ whole genome shotgun (WGS) entry which is preliminary data.</text>
</comment>
<dbReference type="EMBL" id="JAPDRQ010000070">
    <property type="protein sequence ID" value="KAJ9657018.1"/>
    <property type="molecule type" value="Genomic_DNA"/>
</dbReference>
<sequence>MASPPQKISLYNLTDLKTQTDDALAPILTSLPSTSKFTQNHYFTNVRLVLGYVAVTIAGVLFYADWKLGWDATKAYTAPACVAYFLLNGALTYWAWAIESGKVFVGTRKGGQKLTLSSSVTKHQPIYKLKIRYEAPKTGTRFVDDQTIEGSFTQWFNTHGFLDKKALRRWLAGNIEVVGLADPEAKKEWDEEREDERVDEEVVSAGAMRAGATSSTPTNDGNATKRGRPKKA</sequence>
<name>A0ACC3A850_9EURO</name>
<proteinExistence type="predicted"/>
<dbReference type="Proteomes" id="UP001172386">
    <property type="component" value="Unassembled WGS sequence"/>
</dbReference>